<dbReference type="InterPro" id="IPR006342">
    <property type="entry name" value="FkbM_mtfrase"/>
</dbReference>
<evidence type="ECO:0000259" key="2">
    <source>
        <dbReference type="Pfam" id="PF05050"/>
    </source>
</evidence>
<evidence type="ECO:0000313" key="3">
    <source>
        <dbReference type="EMBL" id="CAJ0607553.1"/>
    </source>
</evidence>
<sequence length="315" mass="36945">MRLVYVKALLAHVGRSLKVRRAVLSLLVLLSIAIFYHLSSPDYMTSILIQFIAKDVDSRVKIPFHEWKQCVEKNISEYRNDSNKLWWNLCKGVTLCEKHPFMARLEILDFRNSDEIKRHIPSLQEKPSIIVTLGIGKDTAAEKAVRKVLPKGSLFYGADPMQEVNEDLFNKLGTYFPFAVKAKSQNSIANVLFNGSYVTRRVMHIDLAYFLTEIIGHKIYDDLWIDAEGAEYELFPYFYRGGKLDQHGITLCQFNMEVHWPNDARKKLFRDFILKILEDNRYAFFRPVQARHMRLYFLNFSDRHCVSKYIFRKTT</sequence>
<evidence type="ECO:0000256" key="1">
    <source>
        <dbReference type="SAM" id="Phobius"/>
    </source>
</evidence>
<gene>
    <name evidence="3" type="ORF">CYNAS_LOCUS19536</name>
</gene>
<accession>A0AA36HCQ1</accession>
<evidence type="ECO:0000313" key="4">
    <source>
        <dbReference type="Proteomes" id="UP001176961"/>
    </source>
</evidence>
<organism evidence="3 4">
    <name type="scientific">Cylicocyclus nassatus</name>
    <name type="common">Nematode worm</name>
    <dbReference type="NCBI Taxonomy" id="53992"/>
    <lineage>
        <taxon>Eukaryota</taxon>
        <taxon>Metazoa</taxon>
        <taxon>Ecdysozoa</taxon>
        <taxon>Nematoda</taxon>
        <taxon>Chromadorea</taxon>
        <taxon>Rhabditida</taxon>
        <taxon>Rhabditina</taxon>
        <taxon>Rhabditomorpha</taxon>
        <taxon>Strongyloidea</taxon>
        <taxon>Strongylidae</taxon>
        <taxon>Cylicocyclus</taxon>
    </lineage>
</organism>
<feature type="transmembrane region" description="Helical" evidence="1">
    <location>
        <begin position="21"/>
        <end position="38"/>
    </location>
</feature>
<keyword evidence="4" id="KW-1185">Reference proteome</keyword>
<keyword evidence="1" id="KW-0472">Membrane</keyword>
<dbReference type="EMBL" id="CATQJL010000316">
    <property type="protein sequence ID" value="CAJ0607553.1"/>
    <property type="molecule type" value="Genomic_DNA"/>
</dbReference>
<reference evidence="3" key="1">
    <citation type="submission" date="2023-07" db="EMBL/GenBank/DDBJ databases">
        <authorList>
            <consortium name="CYATHOMIX"/>
        </authorList>
    </citation>
    <scope>NUCLEOTIDE SEQUENCE</scope>
    <source>
        <strain evidence="3">N/A</strain>
    </source>
</reference>
<dbReference type="PANTHER" id="PTHR22989">
    <property type="entry name" value="UNCHARACTERIZED DUF13 C.ELEGANS"/>
    <property type="match status" value="1"/>
</dbReference>
<protein>
    <recommendedName>
        <fullName evidence="2">Methyltransferase FkbM domain-containing protein</fullName>
    </recommendedName>
</protein>
<dbReference type="Pfam" id="PF05050">
    <property type="entry name" value="Methyltransf_21"/>
    <property type="match status" value="1"/>
</dbReference>
<dbReference type="Proteomes" id="UP001176961">
    <property type="component" value="Unassembled WGS sequence"/>
</dbReference>
<keyword evidence="1" id="KW-1133">Transmembrane helix</keyword>
<proteinExistence type="predicted"/>
<name>A0AA36HCQ1_CYLNA</name>
<dbReference type="PANTHER" id="PTHR22989:SF5">
    <property type="entry name" value="METHYLTRANSFERASE FKBM DOMAIN-CONTAINING PROTEIN"/>
    <property type="match status" value="1"/>
</dbReference>
<dbReference type="AlphaFoldDB" id="A0AA36HCQ1"/>
<keyword evidence="1" id="KW-0812">Transmembrane</keyword>
<feature type="domain" description="Methyltransferase FkbM" evidence="2">
    <location>
        <begin position="124"/>
        <end position="282"/>
    </location>
</feature>
<comment type="caution">
    <text evidence="3">The sequence shown here is derived from an EMBL/GenBank/DDBJ whole genome shotgun (WGS) entry which is preliminary data.</text>
</comment>